<accession>A0A318ZGP3</accession>
<dbReference type="PANTHER" id="PTHR43477:SF1">
    <property type="entry name" value="DIHYDROANTICAPSIN 7-DEHYDROGENASE"/>
    <property type="match status" value="1"/>
</dbReference>
<dbReference type="InterPro" id="IPR036291">
    <property type="entry name" value="NAD(P)-bd_dom_sf"/>
</dbReference>
<evidence type="ECO:0000313" key="5">
    <source>
        <dbReference type="Proteomes" id="UP000248349"/>
    </source>
</evidence>
<dbReference type="InterPro" id="IPR002347">
    <property type="entry name" value="SDR_fam"/>
</dbReference>
<dbReference type="InterPro" id="IPR051122">
    <property type="entry name" value="SDR_DHRS6-like"/>
</dbReference>
<dbReference type="RefSeq" id="XP_025428812.1">
    <property type="nucleotide sequence ID" value="XM_025575580.1"/>
</dbReference>
<dbReference type="GeneID" id="37076808"/>
<evidence type="ECO:0000313" key="4">
    <source>
        <dbReference type="EMBL" id="PYH42830.1"/>
    </source>
</evidence>
<evidence type="ECO:0000256" key="1">
    <source>
        <dbReference type="ARBA" id="ARBA00006484"/>
    </source>
</evidence>
<organism evidence="4 5">
    <name type="scientific">Aspergillus saccharolyticus JOP 1030-1</name>
    <dbReference type="NCBI Taxonomy" id="1450539"/>
    <lineage>
        <taxon>Eukaryota</taxon>
        <taxon>Fungi</taxon>
        <taxon>Dikarya</taxon>
        <taxon>Ascomycota</taxon>
        <taxon>Pezizomycotina</taxon>
        <taxon>Eurotiomycetes</taxon>
        <taxon>Eurotiomycetidae</taxon>
        <taxon>Eurotiales</taxon>
        <taxon>Aspergillaceae</taxon>
        <taxon>Aspergillus</taxon>
        <taxon>Aspergillus subgen. Circumdati</taxon>
    </lineage>
</organism>
<evidence type="ECO:0000256" key="3">
    <source>
        <dbReference type="ARBA" id="ARBA00023002"/>
    </source>
</evidence>
<dbReference type="EMBL" id="KZ821248">
    <property type="protein sequence ID" value="PYH42830.1"/>
    <property type="molecule type" value="Genomic_DNA"/>
</dbReference>
<dbReference type="PANTHER" id="PTHR43477">
    <property type="entry name" value="DIHYDROANTICAPSIN 7-DEHYDROGENASE"/>
    <property type="match status" value="1"/>
</dbReference>
<keyword evidence="2" id="KW-0521">NADP</keyword>
<dbReference type="AlphaFoldDB" id="A0A318ZGP3"/>
<dbReference type="InterPro" id="IPR057571">
    <property type="entry name" value="SDR_PhqE-like"/>
</dbReference>
<dbReference type="GO" id="GO:0016491">
    <property type="term" value="F:oxidoreductase activity"/>
    <property type="evidence" value="ECO:0007669"/>
    <property type="project" value="UniProtKB-KW"/>
</dbReference>
<comment type="similarity">
    <text evidence="1">Belongs to the short-chain dehydrogenases/reductases (SDR) family.</text>
</comment>
<name>A0A318ZGP3_9EURO</name>
<gene>
    <name evidence="4" type="ORF">BP01DRAFT_359067</name>
</gene>
<keyword evidence="3" id="KW-0560">Oxidoreductase</keyword>
<dbReference type="OrthoDB" id="294295at2759"/>
<proteinExistence type="inferred from homology"/>
<dbReference type="PRINTS" id="PR00081">
    <property type="entry name" value="GDHRDH"/>
</dbReference>
<dbReference type="Proteomes" id="UP000248349">
    <property type="component" value="Unassembled WGS sequence"/>
</dbReference>
<reference evidence="4 5" key="1">
    <citation type="submission" date="2016-12" db="EMBL/GenBank/DDBJ databases">
        <title>The genomes of Aspergillus section Nigri reveals drivers in fungal speciation.</title>
        <authorList>
            <consortium name="DOE Joint Genome Institute"/>
            <person name="Vesth T.C."/>
            <person name="Nybo J."/>
            <person name="Theobald S."/>
            <person name="Brandl J."/>
            <person name="Frisvad J.C."/>
            <person name="Nielsen K.F."/>
            <person name="Lyhne E.K."/>
            <person name="Kogle M.E."/>
            <person name="Kuo A."/>
            <person name="Riley R."/>
            <person name="Clum A."/>
            <person name="Nolan M."/>
            <person name="Lipzen A."/>
            <person name="Salamov A."/>
            <person name="Henrissat B."/>
            <person name="Wiebenga A."/>
            <person name="De Vries R.P."/>
            <person name="Grigoriev I.V."/>
            <person name="Mortensen U.H."/>
            <person name="Andersen M.R."/>
            <person name="Baker S.E."/>
        </authorList>
    </citation>
    <scope>NUCLEOTIDE SEQUENCE [LARGE SCALE GENOMIC DNA]</scope>
    <source>
        <strain evidence="4 5">JOP 1030-1</strain>
    </source>
</reference>
<evidence type="ECO:0000256" key="2">
    <source>
        <dbReference type="ARBA" id="ARBA00022857"/>
    </source>
</evidence>
<sequence length="247" mass="25802">MPSIQGSTVLIIGGSSGIGYGVAAKCIAEGARVHIASSNEFKVNSSVQSLKDTTAGGDAPVFGHVCDLSSRDVERNLEQLLSAVDGPIDHIVFTAGDSLAIAPLDTINLDMIHKAGQVRFAAPLLTAKLAPRFMRPGYQSSLTLTTGAGSERPHPNWSLIAGYLTGLHGLTRNLALDLKPLRVNLVSPGAVVTPMWGEKGPSDDLKNHTTLGKLGTPEEVAEAYVYLMKDTNATGSCISTNGGSLLV</sequence>
<dbReference type="STRING" id="1450539.A0A318ZGP3"/>
<dbReference type="Pfam" id="PF23441">
    <property type="entry name" value="SDR"/>
    <property type="match status" value="1"/>
</dbReference>
<dbReference type="SUPFAM" id="SSF51735">
    <property type="entry name" value="NAD(P)-binding Rossmann-fold domains"/>
    <property type="match status" value="1"/>
</dbReference>
<keyword evidence="5" id="KW-1185">Reference proteome</keyword>
<dbReference type="CDD" id="cd05233">
    <property type="entry name" value="SDR_c"/>
    <property type="match status" value="1"/>
</dbReference>
<dbReference type="Gene3D" id="3.40.50.720">
    <property type="entry name" value="NAD(P)-binding Rossmann-like Domain"/>
    <property type="match status" value="1"/>
</dbReference>
<protein>
    <submittedName>
        <fullName evidence="4">Short-chain dehydrogenase</fullName>
    </submittedName>
</protein>